<dbReference type="PANTHER" id="PTHR14269">
    <property type="entry name" value="CDP-DIACYLGLYCEROL--GLYCEROL-3-PHOSPHATE 3-PHOSPHATIDYLTRANSFERASE-RELATED"/>
    <property type="match status" value="1"/>
</dbReference>
<dbReference type="PIRSF" id="PIRSF000847">
    <property type="entry name" value="Phos_ph_gly_syn"/>
    <property type="match status" value="1"/>
</dbReference>
<evidence type="ECO:0000256" key="4">
    <source>
        <dbReference type="ARBA" id="ARBA00022516"/>
    </source>
</evidence>
<comment type="subcellular location">
    <subcellularLocation>
        <location evidence="1">Membrane</location>
        <topology evidence="1">Multi-pass membrane protein</topology>
    </subcellularLocation>
</comment>
<dbReference type="InterPro" id="IPR000462">
    <property type="entry name" value="CDP-OH_P_trans"/>
</dbReference>
<comment type="pathway">
    <text evidence="2">Lipid metabolism; phospholipid metabolism.</text>
</comment>
<keyword evidence="8" id="KW-0443">Lipid metabolism</keyword>
<keyword evidence="7 14" id="KW-1133">Transmembrane helix</keyword>
<keyword evidence="16" id="KW-1185">Reference proteome</keyword>
<dbReference type="GO" id="GO:0016020">
    <property type="term" value="C:membrane"/>
    <property type="evidence" value="ECO:0007669"/>
    <property type="project" value="UniProtKB-SubCell"/>
</dbReference>
<dbReference type="Gene3D" id="1.20.120.1760">
    <property type="match status" value="1"/>
</dbReference>
<dbReference type="InterPro" id="IPR048254">
    <property type="entry name" value="CDP_ALCOHOL_P_TRANSF_CS"/>
</dbReference>
<reference evidence="15" key="2">
    <citation type="submission" date="2020-09" db="EMBL/GenBank/DDBJ databases">
        <authorList>
            <person name="Sun Q."/>
            <person name="Sedlacek I."/>
        </authorList>
    </citation>
    <scope>NUCLEOTIDE SEQUENCE</scope>
    <source>
        <strain evidence="15">CCM 7905</strain>
    </source>
</reference>
<dbReference type="Pfam" id="PF01066">
    <property type="entry name" value="CDP-OH_P_transf"/>
    <property type="match status" value="1"/>
</dbReference>
<evidence type="ECO:0000256" key="7">
    <source>
        <dbReference type="ARBA" id="ARBA00022989"/>
    </source>
</evidence>
<dbReference type="RefSeq" id="WP_188544862.1">
    <property type="nucleotide sequence ID" value="NZ_BMCU01000002.1"/>
</dbReference>
<keyword evidence="5 13" id="KW-0808">Transferase</keyword>
<feature type="transmembrane region" description="Helical" evidence="14">
    <location>
        <begin position="20"/>
        <end position="38"/>
    </location>
</feature>
<keyword evidence="4" id="KW-0444">Lipid biosynthesis</keyword>
<evidence type="ECO:0000256" key="12">
    <source>
        <dbReference type="NCBIfam" id="TIGR00560"/>
    </source>
</evidence>
<evidence type="ECO:0000256" key="8">
    <source>
        <dbReference type="ARBA" id="ARBA00023098"/>
    </source>
</evidence>
<proteinExistence type="inferred from homology"/>
<dbReference type="EMBL" id="BMCU01000002">
    <property type="protein sequence ID" value="GGG07977.1"/>
    <property type="molecule type" value="Genomic_DNA"/>
</dbReference>
<dbReference type="GO" id="GO:0046474">
    <property type="term" value="P:glycerophospholipid biosynthetic process"/>
    <property type="evidence" value="ECO:0007669"/>
    <property type="project" value="TreeGrafter"/>
</dbReference>
<evidence type="ECO:0000256" key="3">
    <source>
        <dbReference type="ARBA" id="ARBA00010441"/>
    </source>
</evidence>
<evidence type="ECO:0000256" key="2">
    <source>
        <dbReference type="ARBA" id="ARBA00005074"/>
    </source>
</evidence>
<evidence type="ECO:0000256" key="6">
    <source>
        <dbReference type="ARBA" id="ARBA00022692"/>
    </source>
</evidence>
<keyword evidence="6 14" id="KW-0812">Transmembrane</keyword>
<dbReference type="PANTHER" id="PTHR14269:SF52">
    <property type="entry name" value="PHOSPHATIDYLGLYCEROPHOSPHATE SYNTHASE-RELATED"/>
    <property type="match status" value="1"/>
</dbReference>
<evidence type="ECO:0000256" key="13">
    <source>
        <dbReference type="RuleBase" id="RU003750"/>
    </source>
</evidence>
<gene>
    <name evidence="15" type="ORF">GCM10007304_22570</name>
</gene>
<dbReference type="PROSITE" id="PS00379">
    <property type="entry name" value="CDP_ALCOHOL_P_TRANSF"/>
    <property type="match status" value="1"/>
</dbReference>
<dbReference type="NCBIfam" id="TIGR00560">
    <property type="entry name" value="pgsA"/>
    <property type="match status" value="1"/>
</dbReference>
<evidence type="ECO:0000256" key="14">
    <source>
        <dbReference type="SAM" id="Phobius"/>
    </source>
</evidence>
<evidence type="ECO:0000256" key="9">
    <source>
        <dbReference type="ARBA" id="ARBA00023136"/>
    </source>
</evidence>
<dbReference type="GO" id="GO:0008444">
    <property type="term" value="F:CDP-diacylglycerol-glycerol-3-phosphate 3-phosphatidyltransferase activity"/>
    <property type="evidence" value="ECO:0007669"/>
    <property type="project" value="UniProtKB-UniRule"/>
</dbReference>
<evidence type="ECO:0000256" key="10">
    <source>
        <dbReference type="ARBA" id="ARBA00023209"/>
    </source>
</evidence>
<feature type="transmembrane region" description="Helical" evidence="14">
    <location>
        <begin position="159"/>
        <end position="183"/>
    </location>
</feature>
<sequence length="196" mass="20639">MKPTADAVISTPPLLNIANVLTVLRIALVPVFLAALFAEGGHDTFWRCMAFTVFAVAAVTDRIDGQLARKHGLVTEFGKLADPIADKALIGAAMVGLSMLGDLPWWITVVIAVRELGITALRFAVLRHGVIPAGRGGKLKTLVQSVAIGLYVLPLPDLVMPAAMVVMGAAVVLTVVTGIDYLVQAVRPRVAAVTEP</sequence>
<evidence type="ECO:0000313" key="15">
    <source>
        <dbReference type="EMBL" id="GGG07977.1"/>
    </source>
</evidence>
<dbReference type="InterPro" id="IPR004570">
    <property type="entry name" value="Phosphatidylglycerol_P_synth"/>
</dbReference>
<evidence type="ECO:0000256" key="5">
    <source>
        <dbReference type="ARBA" id="ARBA00022679"/>
    </source>
</evidence>
<evidence type="ECO:0000256" key="1">
    <source>
        <dbReference type="ARBA" id="ARBA00004141"/>
    </source>
</evidence>
<dbReference type="InterPro" id="IPR043130">
    <property type="entry name" value="CDP-OH_PTrfase_TM_dom"/>
</dbReference>
<organism evidence="15 16">
    <name type="scientific">Rhodococcoides trifolii</name>
    <dbReference type="NCBI Taxonomy" id="908250"/>
    <lineage>
        <taxon>Bacteria</taxon>
        <taxon>Bacillati</taxon>
        <taxon>Actinomycetota</taxon>
        <taxon>Actinomycetes</taxon>
        <taxon>Mycobacteriales</taxon>
        <taxon>Nocardiaceae</taxon>
        <taxon>Rhodococcoides</taxon>
    </lineage>
</organism>
<dbReference type="InterPro" id="IPR050324">
    <property type="entry name" value="CDP-alcohol_PTase-I"/>
</dbReference>
<accession>A0A917FVY5</accession>
<keyword evidence="9 14" id="KW-0472">Membrane</keyword>
<reference evidence="15" key="1">
    <citation type="journal article" date="2014" name="Int. J. Syst. Evol. Microbiol.">
        <title>Complete genome sequence of Corynebacterium casei LMG S-19264T (=DSM 44701T), isolated from a smear-ripened cheese.</title>
        <authorList>
            <consortium name="US DOE Joint Genome Institute (JGI-PGF)"/>
            <person name="Walter F."/>
            <person name="Albersmeier A."/>
            <person name="Kalinowski J."/>
            <person name="Ruckert C."/>
        </authorList>
    </citation>
    <scope>NUCLEOTIDE SEQUENCE</scope>
    <source>
        <strain evidence="15">CCM 7905</strain>
    </source>
</reference>
<evidence type="ECO:0000256" key="11">
    <source>
        <dbReference type="ARBA" id="ARBA00023264"/>
    </source>
</evidence>
<dbReference type="Proteomes" id="UP000654257">
    <property type="component" value="Unassembled WGS sequence"/>
</dbReference>
<dbReference type="EC" id="2.7.8.5" evidence="12"/>
<comment type="caution">
    <text evidence="15">The sequence shown here is derived from an EMBL/GenBank/DDBJ whole genome shotgun (WGS) entry which is preliminary data.</text>
</comment>
<protein>
    <recommendedName>
        <fullName evidence="12">CDP-diacylglycerol--glycerol-3-phosphate 3-phosphatidyltransferase</fullName>
        <ecNumber evidence="12">2.7.8.5</ecNumber>
    </recommendedName>
</protein>
<comment type="similarity">
    <text evidence="3 13">Belongs to the CDP-alcohol phosphatidyltransferase class-I family.</text>
</comment>
<name>A0A917FVY5_9NOCA</name>
<keyword evidence="10" id="KW-0594">Phospholipid biosynthesis</keyword>
<evidence type="ECO:0000313" key="16">
    <source>
        <dbReference type="Proteomes" id="UP000654257"/>
    </source>
</evidence>
<keyword evidence="11" id="KW-1208">Phospholipid metabolism</keyword>
<dbReference type="AlphaFoldDB" id="A0A917FVY5"/>